<dbReference type="Pfam" id="PF25547">
    <property type="entry name" value="WXG100_2"/>
    <property type="match status" value="1"/>
</dbReference>
<protein>
    <recommendedName>
        <fullName evidence="2">Outer membrane channel protein CpnT-like N-terminal domain-containing protein</fullName>
    </recommendedName>
</protein>
<feature type="domain" description="Outer membrane channel protein CpnT-like N-terminal" evidence="2">
    <location>
        <begin position="134"/>
        <end position="253"/>
    </location>
</feature>
<accession>A0A846RSH8</accession>
<reference evidence="3 4" key="1">
    <citation type="submission" date="2020-03" db="EMBL/GenBank/DDBJ databases">
        <title>Sequencing the genomes of 1000 actinobacteria strains.</title>
        <authorList>
            <person name="Klenk H.-P."/>
        </authorList>
    </citation>
    <scope>NUCLEOTIDE SEQUENCE [LARGE SCALE GENOMIC DNA]</scope>
    <source>
        <strain evidence="3 4">DSM 16403</strain>
    </source>
</reference>
<dbReference type="RefSeq" id="WP_167994588.1">
    <property type="nucleotide sequence ID" value="NZ_JAATJL010000001.1"/>
</dbReference>
<evidence type="ECO:0000313" key="3">
    <source>
        <dbReference type="EMBL" id="NJC23424.1"/>
    </source>
</evidence>
<evidence type="ECO:0000313" key="4">
    <source>
        <dbReference type="Proteomes" id="UP000547458"/>
    </source>
</evidence>
<dbReference type="EMBL" id="JAATJL010000001">
    <property type="protein sequence ID" value="NJC23424.1"/>
    <property type="molecule type" value="Genomic_DNA"/>
</dbReference>
<keyword evidence="4" id="KW-1185">Reference proteome</keyword>
<comment type="caution">
    <text evidence="3">The sequence shown here is derived from an EMBL/GenBank/DDBJ whole genome shotgun (WGS) entry which is preliminary data.</text>
</comment>
<feature type="region of interest" description="Disordered" evidence="1">
    <location>
        <begin position="458"/>
        <end position="512"/>
    </location>
</feature>
<proteinExistence type="predicted"/>
<dbReference type="AlphaFoldDB" id="A0A846RSH8"/>
<name>A0A846RSH8_9MICC</name>
<feature type="compositionally biased region" description="Polar residues" evidence="1">
    <location>
        <begin position="493"/>
        <end position="512"/>
    </location>
</feature>
<dbReference type="InterPro" id="IPR057746">
    <property type="entry name" value="CpnT-like_N"/>
</dbReference>
<evidence type="ECO:0000256" key="1">
    <source>
        <dbReference type="SAM" id="MobiDB-lite"/>
    </source>
</evidence>
<organism evidence="3 4">
    <name type="scientific">Arthrobacter pigmenti</name>
    <dbReference type="NCBI Taxonomy" id="271432"/>
    <lineage>
        <taxon>Bacteria</taxon>
        <taxon>Bacillati</taxon>
        <taxon>Actinomycetota</taxon>
        <taxon>Actinomycetes</taxon>
        <taxon>Micrococcales</taxon>
        <taxon>Micrococcaceae</taxon>
        <taxon>Arthrobacter</taxon>
    </lineage>
</organism>
<evidence type="ECO:0000259" key="2">
    <source>
        <dbReference type="Pfam" id="PF25547"/>
    </source>
</evidence>
<dbReference type="Proteomes" id="UP000547458">
    <property type="component" value="Unassembled WGS sequence"/>
</dbReference>
<sequence>MTILTIHTDQYAAAARCAASSARQLYEAGAAAAGNLGASVGMAGWDTSGVGWASAYEPAARESLTALHGLSTACSDTSLALILAAEGYSSAEHVASLGTSPLITPPPADIPDQCLSLSLPAATGGNPGFLPEGWDIVAGIAGVVWPNGDPATLRAAADAWSVLADQIDLTRITALGQVRASVAGLVSADLDLLSERSAVTEGAAGEAGEAARELARACRDYATSVESAHEELMTECTAFARDCALAFGLSAVASLVTLGGASAVGAALGAIRTNFMVLRVTGILSNLGLRALGAKPLQHLITPISRLTSRLSASGQFRLAATRTLNDATTAARMADTAILGAIRRGSVFLSPAATVLKRPGFRLAGTALDETATMVSGGPRAYLLGKGSSFIREKGGSMVLGALSANTRTIPALQKVTATVRDIHGQGSQSGFFKVVTWSRAAQERIDTANGVVDRLSNPSSLVRSPGRLAQPQQQAVRWPPRLTEVHRAPSTHPTVQTTPSRQRAGQAAAQ</sequence>
<gene>
    <name evidence="3" type="ORF">BJ994_002500</name>
</gene>